<evidence type="ECO:0000313" key="2">
    <source>
        <dbReference type="Proteomes" id="UP000494102"/>
    </source>
</evidence>
<organism evidence="1 2">
    <name type="scientific">Paraburkholderia phenoliruptrix</name>
    <dbReference type="NCBI Taxonomy" id="252970"/>
    <lineage>
        <taxon>Bacteria</taxon>
        <taxon>Pseudomonadati</taxon>
        <taxon>Pseudomonadota</taxon>
        <taxon>Betaproteobacteria</taxon>
        <taxon>Burkholderiales</taxon>
        <taxon>Burkholderiaceae</taxon>
        <taxon>Paraburkholderia</taxon>
    </lineage>
</organism>
<dbReference type="EMBL" id="CADILN010000007">
    <property type="protein sequence ID" value="CAB4051035.1"/>
    <property type="molecule type" value="Genomic_DNA"/>
</dbReference>
<accession>A0A6J5KDG3</accession>
<name>A0A6J5KDG3_9BURK</name>
<proteinExistence type="predicted"/>
<dbReference type="GeneID" id="27798785"/>
<dbReference type="RefSeq" id="WP_041745884.1">
    <property type="nucleotide sequence ID" value="NZ_CADILN010000007.1"/>
</dbReference>
<gene>
    <name evidence="1" type="ORF">LMG9964_04703</name>
</gene>
<dbReference type="Proteomes" id="UP000494102">
    <property type="component" value="Unassembled WGS sequence"/>
</dbReference>
<evidence type="ECO:0000313" key="1">
    <source>
        <dbReference type="EMBL" id="CAB4051035.1"/>
    </source>
</evidence>
<reference evidence="1 2" key="1">
    <citation type="submission" date="2020-04" db="EMBL/GenBank/DDBJ databases">
        <authorList>
            <person name="De Canck E."/>
        </authorList>
    </citation>
    <scope>NUCLEOTIDE SEQUENCE [LARGE SCALE GENOMIC DNA]</scope>
    <source>
        <strain evidence="1 2">LMG 9964</strain>
    </source>
</reference>
<dbReference type="AlphaFoldDB" id="A0A6J5KDG3"/>
<sequence>MTVATLLKENEVAQVLVVDDAFGAPTPKLVSPESITLFSESLRDDANRVVLLGKLVALPDQFDPARTDTLQVLIDNEAVLTSLWSVRTESDWTWLNDGLFKSFLETKGPMLGTLIPLQDYIDSLGIARHEFDSLDFENPDLLLYKIIFLDFYLEGENGPEKAYARASRLQEALLRQAEMGALESYPTIVLMSSRKEAERLSGEFKNRTGLRGDFFRFVDKDENIARNVQTALEDILPRRKTALGFVMVLDQYWLAARRSADIVRESLLKVEPSELALLHHAALAAEREPMCDYLSWLTAAYQYHLLLGDPKLREASAKFPATVESLRPPGAIPPTSRLSDMYLRASFQQELSDQLPESRQVAVSLGDVFAEEKDGKPAYEKFLIVLDQSCDLRHGSKERVIVVRASDVNAVNDLTTVLSANIPSASLLPLLINGERNVYQVNWQVTDPDVVLFAHLKSRTGFHRLGRLSRLPALALQEKMTQNVGRVGLPVSPPATVQYHAKLFLRAENGQETSIDALSKPWASVVVFDGRFDSRKSRSSKLSFTENFAGLIRETLDAAQITDTQLAGVRQTVVQHVSDHGYVDMEYKRHDKLVADGVDVWYANSPNSPQPKDVYTSFTEKGVSEILATGKKLVVLLHEFRDRITH</sequence>
<protein>
    <submittedName>
        <fullName evidence="1">Uncharacterized protein</fullName>
    </submittedName>
</protein>